<dbReference type="EMBL" id="MU277191">
    <property type="protein sequence ID" value="KAI0067066.1"/>
    <property type="molecule type" value="Genomic_DNA"/>
</dbReference>
<organism evidence="1 2">
    <name type="scientific">Artomyces pyxidatus</name>
    <dbReference type="NCBI Taxonomy" id="48021"/>
    <lineage>
        <taxon>Eukaryota</taxon>
        <taxon>Fungi</taxon>
        <taxon>Dikarya</taxon>
        <taxon>Basidiomycota</taxon>
        <taxon>Agaricomycotina</taxon>
        <taxon>Agaricomycetes</taxon>
        <taxon>Russulales</taxon>
        <taxon>Auriscalpiaceae</taxon>
        <taxon>Artomyces</taxon>
    </lineage>
</organism>
<reference evidence="1" key="1">
    <citation type="submission" date="2021-03" db="EMBL/GenBank/DDBJ databases">
        <authorList>
            <consortium name="DOE Joint Genome Institute"/>
            <person name="Ahrendt S."/>
            <person name="Looney B.P."/>
            <person name="Miyauchi S."/>
            <person name="Morin E."/>
            <person name="Drula E."/>
            <person name="Courty P.E."/>
            <person name="Chicoki N."/>
            <person name="Fauchery L."/>
            <person name="Kohler A."/>
            <person name="Kuo A."/>
            <person name="Labutti K."/>
            <person name="Pangilinan J."/>
            <person name="Lipzen A."/>
            <person name="Riley R."/>
            <person name="Andreopoulos W."/>
            <person name="He G."/>
            <person name="Johnson J."/>
            <person name="Barry K.W."/>
            <person name="Grigoriev I.V."/>
            <person name="Nagy L."/>
            <person name="Hibbett D."/>
            <person name="Henrissat B."/>
            <person name="Matheny P.B."/>
            <person name="Labbe J."/>
            <person name="Martin F."/>
        </authorList>
    </citation>
    <scope>NUCLEOTIDE SEQUENCE</scope>
    <source>
        <strain evidence="1">HHB10654</strain>
    </source>
</reference>
<accession>A0ACB8TF38</accession>
<protein>
    <submittedName>
        <fullName evidence="1">Uncharacterized protein</fullName>
    </submittedName>
</protein>
<gene>
    <name evidence="1" type="ORF">BV25DRAFT_1274302</name>
</gene>
<reference evidence="1" key="2">
    <citation type="journal article" date="2022" name="New Phytol.">
        <title>Evolutionary transition to the ectomycorrhizal habit in the genomes of a hyperdiverse lineage of mushroom-forming fungi.</title>
        <authorList>
            <person name="Looney B."/>
            <person name="Miyauchi S."/>
            <person name="Morin E."/>
            <person name="Drula E."/>
            <person name="Courty P.E."/>
            <person name="Kohler A."/>
            <person name="Kuo A."/>
            <person name="LaButti K."/>
            <person name="Pangilinan J."/>
            <person name="Lipzen A."/>
            <person name="Riley R."/>
            <person name="Andreopoulos W."/>
            <person name="He G."/>
            <person name="Johnson J."/>
            <person name="Nolan M."/>
            <person name="Tritt A."/>
            <person name="Barry K.W."/>
            <person name="Grigoriev I.V."/>
            <person name="Nagy L.G."/>
            <person name="Hibbett D."/>
            <person name="Henrissat B."/>
            <person name="Matheny P.B."/>
            <person name="Labbe J."/>
            <person name="Martin F.M."/>
        </authorList>
    </citation>
    <scope>NUCLEOTIDE SEQUENCE</scope>
    <source>
        <strain evidence="1">HHB10654</strain>
    </source>
</reference>
<evidence type="ECO:0000313" key="1">
    <source>
        <dbReference type="EMBL" id="KAI0067066.1"/>
    </source>
</evidence>
<name>A0ACB8TF38_9AGAM</name>
<sequence length="548" mass="60272">MADYQQHLEYLTQDVSDAFPGNEVFISQLATLITTYPPTFIHVHDPTTPRTTASVIQTVLSSLSAFDTTSFSPDTVAPQIAFAQVNAVACFTPRLLYDTVLNKLAKWHTRWEDGCANWSGPDDGIRYNDSLDAFMHGLRALRTELLEGGGDATSLRGRKGKAKAKAEVETKEVRMVLVVERAERVLNLSQSQVDITTIFLSDVQWDDIKPSLGAALDPYRMVISPPTKQATLQILTSYFPTASSSSARAHAHHPALAPLYALFISALHSVCAPFTSNPHELAYIAAARWPGFVQPVLDAYAAHLSEDPTAELAPPAEDARMRLLRYFTPSFTAALESLYPRLTHARAWARANEGRVGLDVPANPRKDKGKAREVDEGAGAAARGLPTMSKFVLVAAFLASTNPPKTDIRMFARGRDEKRKRRKGGGTKKTALKSGPAKVPQRLLGPMSFPLDRLLAILAVLLEEYDYDSRVPGPEYTLSGEYTEMELYRVHVTGAITELASMRLLHRTSQPDKIDGPPTFKCAVSYEVALALGRDLRVPVLDLMWEAV</sequence>
<comment type="caution">
    <text evidence="1">The sequence shown here is derived from an EMBL/GenBank/DDBJ whole genome shotgun (WGS) entry which is preliminary data.</text>
</comment>
<dbReference type="Proteomes" id="UP000814140">
    <property type="component" value="Unassembled WGS sequence"/>
</dbReference>
<evidence type="ECO:0000313" key="2">
    <source>
        <dbReference type="Proteomes" id="UP000814140"/>
    </source>
</evidence>
<proteinExistence type="predicted"/>
<keyword evidence="2" id="KW-1185">Reference proteome</keyword>